<dbReference type="Proteomes" id="UP000510927">
    <property type="component" value="Chromosome"/>
</dbReference>
<gene>
    <name evidence="2" type="ORF">HVY52_13495</name>
</gene>
<dbReference type="InterPro" id="IPR002509">
    <property type="entry name" value="NODB_dom"/>
</dbReference>
<dbReference type="CDD" id="cd10969">
    <property type="entry name" value="CE4_Ecf1_like_5s"/>
    <property type="match status" value="1"/>
</dbReference>
<accession>A0A7W3EE06</accession>
<dbReference type="GO" id="GO:0016810">
    <property type="term" value="F:hydrolase activity, acting on carbon-nitrogen (but not peptide) bonds"/>
    <property type="evidence" value="ECO:0007669"/>
    <property type="project" value="InterPro"/>
</dbReference>
<dbReference type="PROSITE" id="PS51677">
    <property type="entry name" value="NODB"/>
    <property type="match status" value="1"/>
</dbReference>
<dbReference type="RefSeq" id="WP_046083654.1">
    <property type="nucleotide sequence ID" value="NZ_AP027926.1"/>
</dbReference>
<keyword evidence="1" id="KW-0732">Signal</keyword>
<sequence>MRKAKNLPVLMYHHVSNCPGLVTLSPKTFREQMKWLADHKWKTVTSDEIEYFYEGGELPRKSVMLTFDDGYLDNWFQVYPVLKEFNLKAHIFLIAGLIGDGPIRSFQKREYSHQDCEQIINKDNADDVMLRWSEVDVMLSSGLVEFHIHTHSHIRWDKMYSSREEQCQYLKQDILESRKVFLDKIGKCSKHFCWPEGYYNSDYIKVAEELGFSYLYTTERRMNNRTNGTLRLGRISTKEREHSAWLKRRLFCYTTPLFSSLLALYKGPRVTD</sequence>
<dbReference type="InterPro" id="IPR051398">
    <property type="entry name" value="Polysacch_Deacetylase"/>
</dbReference>
<evidence type="ECO:0000313" key="3">
    <source>
        <dbReference type="Proteomes" id="UP000510927"/>
    </source>
</evidence>
<dbReference type="GO" id="GO:0005975">
    <property type="term" value="P:carbohydrate metabolic process"/>
    <property type="evidence" value="ECO:0007669"/>
    <property type="project" value="InterPro"/>
</dbReference>
<dbReference type="InterPro" id="IPR011330">
    <property type="entry name" value="Glyco_hydro/deAcase_b/a-brl"/>
</dbReference>
<proteinExistence type="predicted"/>
<evidence type="ECO:0000256" key="1">
    <source>
        <dbReference type="ARBA" id="ARBA00022729"/>
    </source>
</evidence>
<dbReference type="EMBL" id="CP055675">
    <property type="protein sequence ID" value="QLN00769.1"/>
    <property type="molecule type" value="Genomic_DNA"/>
</dbReference>
<dbReference type="PANTHER" id="PTHR34216">
    <property type="match status" value="1"/>
</dbReference>
<reference evidence="2 3" key="1">
    <citation type="submission" date="2020-06" db="EMBL/GenBank/DDBJ databases">
        <title>REHAB project genomes.</title>
        <authorList>
            <person name="Shaw L.P."/>
        </authorList>
    </citation>
    <scope>NUCLEOTIDE SEQUENCE [LARGE SCALE GENOMIC DNA]</scope>
    <source>
        <strain evidence="2 3">RHB28-C13</strain>
    </source>
</reference>
<dbReference type="AlphaFoldDB" id="A0A7W3EE06"/>
<organism evidence="2 3">
    <name type="scientific">Escherichia fergusonii</name>
    <dbReference type="NCBI Taxonomy" id="564"/>
    <lineage>
        <taxon>Bacteria</taxon>
        <taxon>Pseudomonadati</taxon>
        <taxon>Pseudomonadota</taxon>
        <taxon>Gammaproteobacteria</taxon>
        <taxon>Enterobacterales</taxon>
        <taxon>Enterobacteriaceae</taxon>
        <taxon>Escherichia</taxon>
    </lineage>
</organism>
<evidence type="ECO:0000313" key="2">
    <source>
        <dbReference type="EMBL" id="QLN00769.1"/>
    </source>
</evidence>
<dbReference type="Gene3D" id="3.20.20.370">
    <property type="entry name" value="Glycoside hydrolase/deacetylase"/>
    <property type="match status" value="1"/>
</dbReference>
<protein>
    <submittedName>
        <fullName evidence="2">Polysaccharide deacetylase family protein</fullName>
    </submittedName>
</protein>
<dbReference type="SUPFAM" id="SSF88713">
    <property type="entry name" value="Glycoside hydrolase/deacetylase"/>
    <property type="match status" value="1"/>
</dbReference>
<dbReference type="PANTHER" id="PTHR34216:SF13">
    <property type="entry name" value="XYLANASE_CHITIN DEACETYLASE"/>
    <property type="match status" value="1"/>
</dbReference>
<name>A0A7W3EE06_ESCFE</name>
<dbReference type="Pfam" id="PF01522">
    <property type="entry name" value="Polysacc_deac_1"/>
    <property type="match status" value="1"/>
</dbReference>